<keyword evidence="4" id="KW-0479">Metal-binding</keyword>
<keyword evidence="5" id="KW-1133">Transmembrane helix</keyword>
<keyword evidence="5" id="KW-0812">Transmembrane</keyword>
<feature type="chain" id="PRO_5042611284" description="Disintegrin and metalloproteinase domain-containing protein B" evidence="6">
    <location>
        <begin position="24"/>
        <end position="787"/>
    </location>
</feature>
<evidence type="ECO:0000256" key="1">
    <source>
        <dbReference type="ARBA" id="ARBA00023157"/>
    </source>
</evidence>
<dbReference type="PANTHER" id="PTHR11905">
    <property type="entry name" value="ADAM A DISINTEGRIN AND METALLOPROTEASE DOMAIN"/>
    <property type="match status" value="1"/>
</dbReference>
<evidence type="ECO:0000313" key="10">
    <source>
        <dbReference type="Proteomes" id="UP001251528"/>
    </source>
</evidence>
<dbReference type="SUPFAM" id="SSF55486">
    <property type="entry name" value="Metalloproteases ('zincins'), catalytic domain"/>
    <property type="match status" value="1"/>
</dbReference>
<dbReference type="Pfam" id="PF13688">
    <property type="entry name" value="Reprolysin_5"/>
    <property type="match status" value="1"/>
</dbReference>
<dbReference type="InterPro" id="IPR001590">
    <property type="entry name" value="Peptidase_M12B"/>
</dbReference>
<dbReference type="PANTHER" id="PTHR11905:SF159">
    <property type="entry name" value="ADAM METALLOPROTEASE"/>
    <property type="match status" value="1"/>
</dbReference>
<dbReference type="InterPro" id="IPR001762">
    <property type="entry name" value="Disintegrin_dom"/>
</dbReference>
<sequence length="787" mass="83133">MKIQFTKLAFLGLFSLFFHNGNAESFRHENPREVVRLTEIEYSATPITHEGPENVLLSFTIGDKTRQRIVLELERNDDLFSQPVMVRHIGADGSLSSVSTIPAGSHLAFRGATSVRSHDNGHSSTTRQAGWARMTFFNKDKVQLGEGAFSVDGIEYHVQPDYKYRKMQSPGDPVVPMKSSTPYMVAWRDIVDELPGGEELKKRQINEATCSVSDLDFNSDQLYSSEQHGALLDRQAGGGLNSLDLGSVIGSTAGCPTSRQIALLGIATDCSYTSQFSSSDELREHVLSIVNTASRLYESSINVSLRIQNLTISDANCPNSGGSSSTPWNLACSNNVAISDRLSLFTSWRRSLGTDGNAIWSLLSACNSGSTVGIAWIGTVCNGASGRSQGTLGTNVVVRTRSEWQVLAHEIGHNFGAVHDCTENCNSGSSSERCCPYSQSSCDASGRYIMNPASTTGMSEFSPCTIGTICTAMGRNLVRSTCLSGNEDVTTISSGVCGNGIVEPGEECDCGGAEGCGSNRCCNPTTCRLVEGAACDASNNGCCTSQCQLSSSGSVCRASLGPCDPEEVCDGSSASCPADVRTPDGQSCGDGSNGTTCASGQCTSRSLQCGMALFNSTGLSSGASACGSSTCQMNCLASAQSSTCQVTGADFVDGTVCGNSGAAGLCYNGECRASRERGGGSPSASSWINRNRTVFIVIVVLGGLLVLLVVWCCISCVRRKRKSAREESNRARLATLQQQRCPVEGPVQGPVHGPAVVPPSNIPPLPLSHAIYAPSRGSPRVYSHRYA</sequence>
<dbReference type="CDD" id="cd04271">
    <property type="entry name" value="ZnMc_ADAM_fungal"/>
    <property type="match status" value="1"/>
</dbReference>
<dbReference type="InterPro" id="IPR034028">
    <property type="entry name" value="ZnMc_ADAM_fungal"/>
</dbReference>
<evidence type="ECO:0000256" key="5">
    <source>
        <dbReference type="SAM" id="Phobius"/>
    </source>
</evidence>
<gene>
    <name evidence="9" type="ORF">QQS21_000363</name>
</gene>
<feature type="transmembrane region" description="Helical" evidence="5">
    <location>
        <begin position="694"/>
        <end position="717"/>
    </location>
</feature>
<name>A0AAJ0D154_9HYPO</name>
<dbReference type="InterPro" id="IPR024079">
    <property type="entry name" value="MetalloPept_cat_dom_sf"/>
</dbReference>
<proteinExistence type="predicted"/>
<evidence type="ECO:0000313" key="9">
    <source>
        <dbReference type="EMBL" id="KAK2616751.1"/>
    </source>
</evidence>
<evidence type="ECO:0000256" key="2">
    <source>
        <dbReference type="ARBA" id="ARBA00056552"/>
    </source>
</evidence>
<protein>
    <recommendedName>
        <fullName evidence="3">Disintegrin and metalloproteinase domain-containing protein B</fullName>
    </recommendedName>
</protein>
<feature type="binding site" evidence="4">
    <location>
        <position position="409"/>
    </location>
    <ligand>
        <name>Zn(2+)</name>
        <dbReference type="ChEBI" id="CHEBI:29105"/>
        <note>catalytic</note>
    </ligand>
</feature>
<comment type="caution">
    <text evidence="9">The sequence shown here is derived from an EMBL/GenBank/DDBJ whole genome shotgun (WGS) entry which is preliminary data.</text>
</comment>
<dbReference type="Gene3D" id="4.10.70.10">
    <property type="entry name" value="Disintegrin domain"/>
    <property type="match status" value="1"/>
</dbReference>
<dbReference type="PROSITE" id="PS50214">
    <property type="entry name" value="DISINTEGRIN_2"/>
    <property type="match status" value="1"/>
</dbReference>
<feature type="signal peptide" evidence="6">
    <location>
        <begin position="1"/>
        <end position="23"/>
    </location>
</feature>
<evidence type="ECO:0000256" key="3">
    <source>
        <dbReference type="ARBA" id="ARBA00074021"/>
    </source>
</evidence>
<dbReference type="GO" id="GO:0006508">
    <property type="term" value="P:proteolysis"/>
    <property type="evidence" value="ECO:0007669"/>
    <property type="project" value="InterPro"/>
</dbReference>
<dbReference type="InterPro" id="IPR036436">
    <property type="entry name" value="Disintegrin_dom_sf"/>
</dbReference>
<evidence type="ECO:0000256" key="6">
    <source>
        <dbReference type="SAM" id="SignalP"/>
    </source>
</evidence>
<comment type="function">
    <text evidence="2">Probable zinc protease.</text>
</comment>
<feature type="domain" description="Disintegrin" evidence="7">
    <location>
        <begin position="494"/>
        <end position="584"/>
    </location>
</feature>
<evidence type="ECO:0000256" key="4">
    <source>
        <dbReference type="PROSITE-ProRule" id="PRU00276"/>
    </source>
</evidence>
<feature type="active site" evidence="4">
    <location>
        <position position="410"/>
    </location>
</feature>
<feature type="binding site" evidence="4">
    <location>
        <position position="413"/>
    </location>
    <ligand>
        <name>Zn(2+)</name>
        <dbReference type="ChEBI" id="CHEBI:29105"/>
        <note>catalytic</note>
    </ligand>
</feature>
<dbReference type="GO" id="GO:0004222">
    <property type="term" value="F:metalloendopeptidase activity"/>
    <property type="evidence" value="ECO:0007669"/>
    <property type="project" value="InterPro"/>
</dbReference>
<keyword evidence="4" id="KW-0862">Zinc</keyword>
<dbReference type="SMART" id="SM00050">
    <property type="entry name" value="DISIN"/>
    <property type="match status" value="1"/>
</dbReference>
<evidence type="ECO:0000259" key="7">
    <source>
        <dbReference type="PROSITE" id="PS50214"/>
    </source>
</evidence>
<keyword evidence="1" id="KW-1015">Disulfide bond</keyword>
<comment type="caution">
    <text evidence="4">Lacks conserved residue(s) required for the propagation of feature annotation.</text>
</comment>
<reference evidence="9" key="1">
    <citation type="submission" date="2023-06" db="EMBL/GenBank/DDBJ databases">
        <title>Conoideocrella luteorostrata (Hypocreales: Clavicipitaceae), a potential biocontrol fungus for elongate hemlock scale in United States Christmas tree production areas.</title>
        <authorList>
            <person name="Barrett H."/>
            <person name="Lovett B."/>
            <person name="Macias A.M."/>
            <person name="Stajich J.E."/>
            <person name="Kasson M.T."/>
        </authorList>
    </citation>
    <scope>NUCLEOTIDE SEQUENCE</scope>
    <source>
        <strain evidence="9">ARSEF 14590</strain>
    </source>
</reference>
<keyword evidence="10" id="KW-1185">Reference proteome</keyword>
<dbReference type="PROSITE" id="PS50215">
    <property type="entry name" value="ADAM_MEPRO"/>
    <property type="match status" value="1"/>
</dbReference>
<accession>A0AAJ0D154</accession>
<keyword evidence="5" id="KW-0472">Membrane</keyword>
<dbReference type="EMBL" id="JASWJB010000003">
    <property type="protein sequence ID" value="KAK2616751.1"/>
    <property type="molecule type" value="Genomic_DNA"/>
</dbReference>
<feature type="domain" description="Peptidase M12B" evidence="8">
    <location>
        <begin position="259"/>
        <end position="466"/>
    </location>
</feature>
<dbReference type="Gene3D" id="3.40.390.10">
    <property type="entry name" value="Collagenase (Catalytic Domain)"/>
    <property type="match status" value="1"/>
</dbReference>
<evidence type="ECO:0000259" key="8">
    <source>
        <dbReference type="PROSITE" id="PS50215"/>
    </source>
</evidence>
<dbReference type="FunFam" id="4.10.70.10:FF:000003">
    <property type="entry name" value="Disintegrin and metalloproteinase domain-containing protein 17"/>
    <property type="match status" value="1"/>
</dbReference>
<keyword evidence="6" id="KW-0732">Signal</keyword>
<dbReference type="Pfam" id="PF00200">
    <property type="entry name" value="Disintegrin"/>
    <property type="match status" value="1"/>
</dbReference>
<dbReference type="Proteomes" id="UP001251528">
    <property type="component" value="Unassembled WGS sequence"/>
</dbReference>
<feature type="binding site" evidence="4">
    <location>
        <position position="419"/>
    </location>
    <ligand>
        <name>Zn(2+)</name>
        <dbReference type="ChEBI" id="CHEBI:29105"/>
        <note>catalytic</note>
    </ligand>
</feature>
<dbReference type="GO" id="GO:0046872">
    <property type="term" value="F:metal ion binding"/>
    <property type="evidence" value="ECO:0007669"/>
    <property type="project" value="UniProtKB-KW"/>
</dbReference>
<dbReference type="AlphaFoldDB" id="A0AAJ0D154"/>
<dbReference type="SUPFAM" id="SSF57552">
    <property type="entry name" value="Blood coagulation inhibitor (disintegrin)"/>
    <property type="match status" value="1"/>
</dbReference>
<organism evidence="9 10">
    <name type="scientific">Conoideocrella luteorostrata</name>
    <dbReference type="NCBI Taxonomy" id="1105319"/>
    <lineage>
        <taxon>Eukaryota</taxon>
        <taxon>Fungi</taxon>
        <taxon>Dikarya</taxon>
        <taxon>Ascomycota</taxon>
        <taxon>Pezizomycotina</taxon>
        <taxon>Sordariomycetes</taxon>
        <taxon>Hypocreomycetidae</taxon>
        <taxon>Hypocreales</taxon>
        <taxon>Clavicipitaceae</taxon>
        <taxon>Conoideocrella</taxon>
    </lineage>
</organism>